<gene>
    <name evidence="1" type="ORF">IE987_07040</name>
</gene>
<dbReference type="Proteomes" id="UP000657739">
    <property type="component" value="Unassembled WGS sequence"/>
</dbReference>
<proteinExistence type="predicted"/>
<dbReference type="AlphaFoldDB" id="A0A927DNV0"/>
<comment type="caution">
    <text evidence="1">The sequence shown here is derived from an EMBL/GenBank/DDBJ whole genome shotgun (WGS) entry which is preliminary data.</text>
</comment>
<sequence length="188" mass="20999">MTHDDARSAKSPFFWLASLRRFRCIVLSLSQNRQPGVGTRVIHRRHQTRHASFFYVVAQAHPFFGLWCLCAHRSSGKIMVVRAGQLSGWPVFCGAGIPTPVRVTTHERRNSGGGNNRYSQEVAPMATTLTPSHPQFVFVFAAVRRADRQPCICMLRAVAGDEHAARQSLVRDYVLSFAGRLPVAEVRA</sequence>
<dbReference type="Pfam" id="PF10554">
    <property type="entry name" value="Phage_ASH"/>
    <property type="match status" value="1"/>
</dbReference>
<reference evidence="1" key="1">
    <citation type="submission" date="2020-07" db="EMBL/GenBank/DDBJ databases">
        <title>Clinical and genomic characterization of carbapenemase-producing Enterobacterales causing secondary infections during the COVID-19 crisis at a New York City hospital.</title>
        <authorList>
            <person name="Gomez-Simmonds A."/>
            <person name="Annavajhala M.K."/>
            <person name="Uhlemann A.-C."/>
        </authorList>
    </citation>
    <scope>NUCLEOTIDE SEQUENCE</scope>
    <source>
        <strain evidence="1">NK1593</strain>
    </source>
</reference>
<accession>A0A927DNV0</accession>
<dbReference type="NCBIfam" id="NF033153">
    <property type="entry name" value="phage_ICD_like"/>
    <property type="match status" value="1"/>
</dbReference>
<evidence type="ECO:0000313" key="1">
    <source>
        <dbReference type="EMBL" id="MBD3707931.1"/>
    </source>
</evidence>
<name>A0A927DNV0_KLEPN</name>
<evidence type="ECO:0000313" key="2">
    <source>
        <dbReference type="Proteomes" id="UP000657739"/>
    </source>
</evidence>
<protein>
    <submittedName>
        <fullName evidence="1">Host cell division inhibitor Icd-like protein</fullName>
    </submittedName>
</protein>
<dbReference type="InterPro" id="IPR018880">
    <property type="entry name" value="Phage_P4_Ash"/>
</dbReference>
<dbReference type="EMBL" id="JACXTE010000001">
    <property type="protein sequence ID" value="MBD3707931.1"/>
    <property type="molecule type" value="Genomic_DNA"/>
</dbReference>
<organism evidence="1 2">
    <name type="scientific">Klebsiella pneumoniae</name>
    <dbReference type="NCBI Taxonomy" id="573"/>
    <lineage>
        <taxon>Bacteria</taxon>
        <taxon>Pseudomonadati</taxon>
        <taxon>Pseudomonadota</taxon>
        <taxon>Gammaproteobacteria</taxon>
        <taxon>Enterobacterales</taxon>
        <taxon>Enterobacteriaceae</taxon>
        <taxon>Klebsiella/Raoultella group</taxon>
        <taxon>Klebsiella</taxon>
        <taxon>Klebsiella pneumoniae complex</taxon>
    </lineage>
</organism>